<evidence type="ECO:0000313" key="5">
    <source>
        <dbReference type="Proteomes" id="UP000626109"/>
    </source>
</evidence>
<dbReference type="GO" id="GO:0031177">
    <property type="term" value="F:phosphopantetheine binding"/>
    <property type="evidence" value="ECO:0007669"/>
    <property type="project" value="InterPro"/>
</dbReference>
<sequence length="94" mass="10270">APEVSAVPALPESKGLDPAYVAEKLMFFIKEAIASDDEVELDSAFMEAGMDSLSSVALMSMVAKEFRMSLSPSLVFDFPTPRTLQDHLIEESRS</sequence>
<evidence type="ECO:0000256" key="1">
    <source>
        <dbReference type="ARBA" id="ARBA00022450"/>
    </source>
</evidence>
<proteinExistence type="predicted"/>
<feature type="non-terminal residue" evidence="4">
    <location>
        <position position="1"/>
    </location>
</feature>
<dbReference type="InterPro" id="IPR009081">
    <property type="entry name" value="PP-bd_ACP"/>
</dbReference>
<dbReference type="Proteomes" id="UP000626109">
    <property type="component" value="Unassembled WGS sequence"/>
</dbReference>
<dbReference type="InterPro" id="IPR020806">
    <property type="entry name" value="PKS_PP-bd"/>
</dbReference>
<evidence type="ECO:0000313" key="4">
    <source>
        <dbReference type="EMBL" id="CAE8672119.1"/>
    </source>
</evidence>
<name>A0A813JAB4_POLGL</name>
<dbReference type="Pfam" id="PF00550">
    <property type="entry name" value="PP-binding"/>
    <property type="match status" value="1"/>
</dbReference>
<evidence type="ECO:0000259" key="3">
    <source>
        <dbReference type="PROSITE" id="PS50075"/>
    </source>
</evidence>
<keyword evidence="1" id="KW-0596">Phosphopantetheine</keyword>
<dbReference type="SUPFAM" id="SSF47336">
    <property type="entry name" value="ACP-like"/>
    <property type="match status" value="1"/>
</dbReference>
<evidence type="ECO:0000256" key="2">
    <source>
        <dbReference type="ARBA" id="ARBA00022553"/>
    </source>
</evidence>
<comment type="caution">
    <text evidence="4">The sequence shown here is derived from an EMBL/GenBank/DDBJ whole genome shotgun (WGS) entry which is preliminary data.</text>
</comment>
<organism evidence="4 5">
    <name type="scientific">Polarella glacialis</name>
    <name type="common">Dinoflagellate</name>
    <dbReference type="NCBI Taxonomy" id="89957"/>
    <lineage>
        <taxon>Eukaryota</taxon>
        <taxon>Sar</taxon>
        <taxon>Alveolata</taxon>
        <taxon>Dinophyceae</taxon>
        <taxon>Suessiales</taxon>
        <taxon>Suessiaceae</taxon>
        <taxon>Polarella</taxon>
    </lineage>
</organism>
<dbReference type="AlphaFoldDB" id="A0A813JAB4"/>
<reference evidence="4" key="1">
    <citation type="submission" date="2021-02" db="EMBL/GenBank/DDBJ databases">
        <authorList>
            <person name="Dougan E. K."/>
            <person name="Rhodes N."/>
            <person name="Thang M."/>
            <person name="Chan C."/>
        </authorList>
    </citation>
    <scope>NUCLEOTIDE SEQUENCE</scope>
</reference>
<feature type="domain" description="Carrier" evidence="3">
    <location>
        <begin position="17"/>
        <end position="92"/>
    </location>
</feature>
<dbReference type="SMART" id="SM00823">
    <property type="entry name" value="PKS_PP"/>
    <property type="match status" value="1"/>
</dbReference>
<dbReference type="InterPro" id="IPR036736">
    <property type="entry name" value="ACP-like_sf"/>
</dbReference>
<dbReference type="EMBL" id="CAJNNW010024375">
    <property type="protein sequence ID" value="CAE8672119.1"/>
    <property type="molecule type" value="Genomic_DNA"/>
</dbReference>
<protein>
    <recommendedName>
        <fullName evidence="3">Carrier domain-containing protein</fullName>
    </recommendedName>
</protein>
<gene>
    <name evidence="4" type="ORF">PGLA2088_LOCUS17894</name>
</gene>
<dbReference type="PROSITE" id="PS50075">
    <property type="entry name" value="CARRIER"/>
    <property type="match status" value="1"/>
</dbReference>
<keyword evidence="2" id="KW-0597">Phosphoprotein</keyword>
<accession>A0A813JAB4</accession>
<dbReference type="Gene3D" id="1.10.1200.10">
    <property type="entry name" value="ACP-like"/>
    <property type="match status" value="1"/>
</dbReference>